<proteinExistence type="inferred from homology"/>
<dbReference type="GO" id="GO:0005762">
    <property type="term" value="C:mitochondrial large ribosomal subunit"/>
    <property type="evidence" value="ECO:0007669"/>
    <property type="project" value="InterPro"/>
</dbReference>
<evidence type="ECO:0000313" key="8">
    <source>
        <dbReference type="EMBL" id="GEM07423.1"/>
    </source>
</evidence>
<dbReference type="AlphaFoldDB" id="A0A511KAL5"/>
<protein>
    <submittedName>
        <fullName evidence="8">Homoserine dehydrogenase</fullName>
    </submittedName>
</protein>
<comment type="similarity">
    <text evidence="2">Belongs to the mitochondrion-specific ribosomal protein mL41 family.</text>
</comment>
<organism evidence="8 9">
    <name type="scientific">Rhodotorula toruloides</name>
    <name type="common">Yeast</name>
    <name type="synonym">Rhodosporidium toruloides</name>
    <dbReference type="NCBI Taxonomy" id="5286"/>
    <lineage>
        <taxon>Eukaryota</taxon>
        <taxon>Fungi</taxon>
        <taxon>Dikarya</taxon>
        <taxon>Basidiomycota</taxon>
        <taxon>Pucciniomycotina</taxon>
        <taxon>Microbotryomycetes</taxon>
        <taxon>Sporidiobolales</taxon>
        <taxon>Sporidiobolaceae</taxon>
        <taxon>Rhodotorula</taxon>
    </lineage>
</organism>
<keyword evidence="3" id="KW-0809">Transit peptide</keyword>
<evidence type="ECO:0000256" key="3">
    <source>
        <dbReference type="ARBA" id="ARBA00022946"/>
    </source>
</evidence>
<evidence type="ECO:0000256" key="7">
    <source>
        <dbReference type="SAM" id="MobiDB-lite"/>
    </source>
</evidence>
<keyword evidence="5" id="KW-0496">Mitochondrion</keyword>
<dbReference type="PANTHER" id="PTHR21338:SF0">
    <property type="entry name" value="LARGE RIBOSOMAL SUBUNIT PROTEIN ML41"/>
    <property type="match status" value="1"/>
</dbReference>
<keyword evidence="6" id="KW-0687">Ribonucleoprotein</keyword>
<accession>A0A511KAL5</accession>
<reference evidence="8 9" key="1">
    <citation type="submission" date="2019-07" db="EMBL/GenBank/DDBJ databases">
        <title>Rhodotorula toruloides NBRC10032 genome sequencing.</title>
        <authorList>
            <person name="Shida Y."/>
            <person name="Takaku H."/>
            <person name="Ogasawara W."/>
            <person name="Mori K."/>
        </authorList>
    </citation>
    <scope>NUCLEOTIDE SEQUENCE [LARGE SCALE GENOMIC DNA]</scope>
    <source>
        <strain evidence="8 9">NBRC10032</strain>
    </source>
</reference>
<gene>
    <name evidence="8" type="ORF">Rt10032_c03g1440</name>
</gene>
<evidence type="ECO:0000256" key="5">
    <source>
        <dbReference type="ARBA" id="ARBA00023128"/>
    </source>
</evidence>
<dbReference type="OrthoDB" id="408933at2759"/>
<dbReference type="GO" id="GO:0006412">
    <property type="term" value="P:translation"/>
    <property type="evidence" value="ECO:0007669"/>
    <property type="project" value="TreeGrafter"/>
</dbReference>
<dbReference type="EMBL" id="BJWK01000003">
    <property type="protein sequence ID" value="GEM07423.1"/>
    <property type="molecule type" value="Genomic_DNA"/>
</dbReference>
<comment type="caution">
    <text evidence="8">The sequence shown here is derived from an EMBL/GenBank/DDBJ whole genome shotgun (WGS) entry which is preliminary data.</text>
</comment>
<sequence>MRATLQLLSKASRAPLTSKQGNKNYYKGTGSHPGLGSKRTGRHTAGKAPYIMMPERMRRFVVPEGLNETDLKPYVAVDVRFDFKNESGWPMANTKPTFATKRQGLFGPNGFDGHYYLQLGEHFKGVKSE</sequence>
<dbReference type="InterPro" id="IPR019189">
    <property type="entry name" value="Ribosomal_mL41"/>
</dbReference>
<feature type="region of interest" description="Disordered" evidence="7">
    <location>
        <begin position="1"/>
        <end position="45"/>
    </location>
</feature>
<evidence type="ECO:0000313" key="9">
    <source>
        <dbReference type="Proteomes" id="UP000321518"/>
    </source>
</evidence>
<keyword evidence="4" id="KW-0689">Ribosomal protein</keyword>
<dbReference type="PANTHER" id="PTHR21338">
    <property type="entry name" value="MITOCHONDRIAL RIBOSOMAL PROTEIN L41"/>
    <property type="match status" value="1"/>
</dbReference>
<comment type="subcellular location">
    <subcellularLocation>
        <location evidence="1">Mitochondrion</location>
    </subcellularLocation>
</comment>
<evidence type="ECO:0000256" key="6">
    <source>
        <dbReference type="ARBA" id="ARBA00023274"/>
    </source>
</evidence>
<evidence type="ECO:0000256" key="1">
    <source>
        <dbReference type="ARBA" id="ARBA00004173"/>
    </source>
</evidence>
<dbReference type="Pfam" id="PF09809">
    <property type="entry name" value="MRP-L27"/>
    <property type="match status" value="1"/>
</dbReference>
<evidence type="ECO:0000256" key="4">
    <source>
        <dbReference type="ARBA" id="ARBA00022980"/>
    </source>
</evidence>
<dbReference type="Proteomes" id="UP000321518">
    <property type="component" value="Unassembled WGS sequence"/>
</dbReference>
<name>A0A511KAL5_RHOTO</name>
<dbReference type="GO" id="GO:0003735">
    <property type="term" value="F:structural constituent of ribosome"/>
    <property type="evidence" value="ECO:0007669"/>
    <property type="project" value="InterPro"/>
</dbReference>
<evidence type="ECO:0000256" key="2">
    <source>
        <dbReference type="ARBA" id="ARBA00010152"/>
    </source>
</evidence>